<dbReference type="PANTHER" id="PTHR36117">
    <property type="entry name" value="4-HYDROXYPHENYLACETATE 3-MONOOXYGENASE-RELATED"/>
    <property type="match status" value="1"/>
</dbReference>
<dbReference type="Pfam" id="PF11794">
    <property type="entry name" value="HpaB_N"/>
    <property type="match status" value="1"/>
</dbReference>
<dbReference type="InterPro" id="IPR004925">
    <property type="entry name" value="HpaB/PvcC/4-BUDH"/>
</dbReference>
<dbReference type="InterPro" id="IPR009100">
    <property type="entry name" value="AcylCoA_DH/oxidase_NM_dom_sf"/>
</dbReference>
<dbReference type="AlphaFoldDB" id="A0A9D1JV73"/>
<dbReference type="InterPro" id="IPR024674">
    <property type="entry name" value="HpaB/PvcC/4-BUDH_N"/>
</dbReference>
<dbReference type="EMBL" id="DVJK01000193">
    <property type="protein sequence ID" value="HIS67270.1"/>
    <property type="molecule type" value="Genomic_DNA"/>
</dbReference>
<evidence type="ECO:0000259" key="6">
    <source>
        <dbReference type="Pfam" id="PF11794"/>
    </source>
</evidence>
<dbReference type="Gene3D" id="1.10.3140.10">
    <property type="entry name" value="4-hydroxybutyryl-coa dehydratase, domain 1"/>
    <property type="match status" value="1"/>
</dbReference>
<evidence type="ECO:0000313" key="8">
    <source>
        <dbReference type="Proteomes" id="UP000824001"/>
    </source>
</evidence>
<dbReference type="PANTHER" id="PTHR36117:SF3">
    <property type="entry name" value="4-HYDROXYPHENYLACETATE 3-MONOOXYGENASE-RELATED"/>
    <property type="match status" value="1"/>
</dbReference>
<reference evidence="7" key="1">
    <citation type="submission" date="2020-10" db="EMBL/GenBank/DDBJ databases">
        <authorList>
            <person name="Gilroy R."/>
        </authorList>
    </citation>
    <scope>NUCLEOTIDE SEQUENCE</scope>
    <source>
        <strain evidence="7">ChiHjej10B9-9673</strain>
    </source>
</reference>
<evidence type="ECO:0000313" key="7">
    <source>
        <dbReference type="EMBL" id="HIS67270.1"/>
    </source>
</evidence>
<gene>
    <name evidence="7" type="ORF">IAC18_06870</name>
</gene>
<feature type="domain" description="HpaB/PvcC/4-BUDH C-terminal" evidence="5">
    <location>
        <begin position="286"/>
        <end position="480"/>
    </location>
</feature>
<reference evidence="7" key="2">
    <citation type="journal article" date="2021" name="PeerJ">
        <title>Extensive microbial diversity within the chicken gut microbiome revealed by metagenomics and culture.</title>
        <authorList>
            <person name="Gilroy R."/>
            <person name="Ravi A."/>
            <person name="Getino M."/>
            <person name="Pursley I."/>
            <person name="Horton D.L."/>
            <person name="Alikhan N.F."/>
            <person name="Baker D."/>
            <person name="Gharbi K."/>
            <person name="Hall N."/>
            <person name="Watson M."/>
            <person name="Adriaenssens E.M."/>
            <person name="Foster-Nyarko E."/>
            <person name="Jarju S."/>
            <person name="Secka A."/>
            <person name="Antonio M."/>
            <person name="Oren A."/>
            <person name="Chaudhuri R.R."/>
            <person name="La Ragione R."/>
            <person name="Hildebrand F."/>
            <person name="Pallen M.J."/>
        </authorList>
    </citation>
    <scope>NUCLEOTIDE SEQUENCE</scope>
    <source>
        <strain evidence="7">ChiHjej10B9-9673</strain>
    </source>
</reference>
<dbReference type="InterPro" id="IPR024719">
    <property type="entry name" value="HpaB/PvcC/4-BUDH_C"/>
</dbReference>
<protein>
    <submittedName>
        <fullName evidence="7">Uncharacterized protein</fullName>
    </submittedName>
</protein>
<evidence type="ECO:0000256" key="4">
    <source>
        <dbReference type="PIRSR" id="PIRSR000331-2"/>
    </source>
</evidence>
<dbReference type="PIRSF" id="PIRSF000331">
    <property type="entry name" value="HpaA_HpaB"/>
    <property type="match status" value="1"/>
</dbReference>
<dbReference type="InterPro" id="IPR046373">
    <property type="entry name" value="Acyl-CoA_Oxase/DH_mid-dom_sf"/>
</dbReference>
<dbReference type="Pfam" id="PF03241">
    <property type="entry name" value="HpaB"/>
    <property type="match status" value="1"/>
</dbReference>
<evidence type="ECO:0000256" key="2">
    <source>
        <dbReference type="ARBA" id="ARBA00022827"/>
    </source>
</evidence>
<name>A0A9D1JV73_9FIRM</name>
<comment type="caution">
    <text evidence="7">The sequence shown here is derived from an EMBL/GenBank/DDBJ whole genome shotgun (WGS) entry which is preliminary data.</text>
</comment>
<organism evidence="7 8">
    <name type="scientific">Candidatus Scatomorpha merdipullorum</name>
    <dbReference type="NCBI Taxonomy" id="2840927"/>
    <lineage>
        <taxon>Bacteria</taxon>
        <taxon>Bacillati</taxon>
        <taxon>Bacillota</taxon>
        <taxon>Clostridia</taxon>
        <taxon>Eubacteriales</taxon>
        <taxon>Candidatus Scatomorpha</taxon>
    </lineage>
</organism>
<evidence type="ECO:0000256" key="3">
    <source>
        <dbReference type="ARBA" id="ARBA00023002"/>
    </source>
</evidence>
<dbReference type="Proteomes" id="UP000824001">
    <property type="component" value="Unassembled WGS sequence"/>
</dbReference>
<dbReference type="SUPFAM" id="SSF56645">
    <property type="entry name" value="Acyl-CoA dehydrogenase NM domain-like"/>
    <property type="match status" value="1"/>
</dbReference>
<sequence length="514" mass="56725">MALMTKQQYQDSIRARKPMNVWFLGEKIEDLTTYPPLAASFNAISKIYELQHNPKWADLITTKSHLSGDPVSIYNAPLMSPEDANRKTRAARALAEVIGCCTHRCTGSEAFAGLGPCTYDMDHDLGTHYYERFMNFLKYVQDNDLSCTVTVTDTKGLRTLPPSKQADRDCYVHVDEIREDGIVISGFKCNQTGILFAHEVIIVPTTNMKPDEKDFAVACAVPADAPGMTFILGRTPQDKRFFEVGGDIEGIDLGKMYADHQAMVYFDKVFVPNERVFMCGETPYVGRLLSYFTAVHRLTAGGCKAGGCTALCGASSLIADMVGVNKAGHIRTKLTEMAMTAETVYGLSLAAGTEGFKHPSGFWIPNPLMSHTCKYTCTKAPFEAMRYARDIIAGFGETAPSELDMRSEGVGAIVQRAFNPGNPEYDAFDRLRATRFIEHMVRGSNWSAMALHGGGNQEASTVMARSFTDWKHLQNIVKAATGIEKDAEKRDAIIDSIGEREGRICDFKDLPKAD</sequence>
<evidence type="ECO:0000256" key="1">
    <source>
        <dbReference type="ARBA" id="ARBA00022630"/>
    </source>
</evidence>
<evidence type="ECO:0000259" key="5">
    <source>
        <dbReference type="Pfam" id="PF03241"/>
    </source>
</evidence>
<feature type="domain" description="HpaB/PvcC/4-BUDH N-terminal" evidence="6">
    <location>
        <begin position="5"/>
        <end position="278"/>
    </location>
</feature>
<keyword evidence="3" id="KW-0560">Oxidoreductase</keyword>
<dbReference type="Gene3D" id="1.20.140.10">
    <property type="entry name" value="Butyryl-CoA Dehydrogenase, subunit A, domain 3"/>
    <property type="match status" value="1"/>
</dbReference>
<dbReference type="GO" id="GO:0016627">
    <property type="term" value="F:oxidoreductase activity, acting on the CH-CH group of donors"/>
    <property type="evidence" value="ECO:0007669"/>
    <property type="project" value="InterPro"/>
</dbReference>
<keyword evidence="1" id="KW-0285">Flavoprotein</keyword>
<dbReference type="InterPro" id="IPR036250">
    <property type="entry name" value="AcylCo_DH-like_C"/>
</dbReference>
<feature type="binding site" evidence="4">
    <location>
        <position position="192"/>
    </location>
    <ligand>
        <name>FAD</name>
        <dbReference type="ChEBI" id="CHEBI:57692"/>
    </ligand>
</feature>
<accession>A0A9D1JV73</accession>
<keyword evidence="2 4" id="KW-0274">FAD</keyword>
<dbReference type="Gene3D" id="2.40.110.10">
    <property type="entry name" value="Butyryl-CoA Dehydrogenase, subunit A, domain 2"/>
    <property type="match status" value="1"/>
</dbReference>
<proteinExistence type="predicted"/>
<dbReference type="SUPFAM" id="SSF47203">
    <property type="entry name" value="Acyl-CoA dehydrogenase C-terminal domain-like"/>
    <property type="match status" value="1"/>
</dbReference>